<reference evidence="1" key="1">
    <citation type="submission" date="2023-12" db="EMBL/GenBank/DDBJ databases">
        <title>Genome assembly of Anisodus tanguticus.</title>
        <authorList>
            <person name="Wang Y.-J."/>
        </authorList>
    </citation>
    <scope>NUCLEOTIDE SEQUENCE</scope>
    <source>
        <strain evidence="1">KB-2021</strain>
        <tissue evidence="1">Leaf</tissue>
    </source>
</reference>
<evidence type="ECO:0000313" key="1">
    <source>
        <dbReference type="EMBL" id="KAK4359316.1"/>
    </source>
</evidence>
<evidence type="ECO:0000313" key="2">
    <source>
        <dbReference type="Proteomes" id="UP001291623"/>
    </source>
</evidence>
<proteinExistence type="predicted"/>
<comment type="caution">
    <text evidence="1">The sequence shown here is derived from an EMBL/GenBank/DDBJ whole genome shotgun (WGS) entry which is preliminary data.</text>
</comment>
<protein>
    <submittedName>
        <fullName evidence="1">Uncharacterized protein</fullName>
    </submittedName>
</protein>
<dbReference type="PANTHER" id="PTHR46238:SF8">
    <property type="entry name" value="ENDONUCLEASE_EXONUCLEASE_PHOSPHATASE DOMAIN-CONTAINING PROTEIN"/>
    <property type="match status" value="1"/>
</dbReference>
<sequence length="219" mass="25614">MCGHTMRDTIRNDDIQDKIRVALVEDKMRKVRLRWFGPVQRRHTNAQYGGVRGWLWTGFKRGEGRPKKYREEVIKRDMMHVQLTEEMTLDMRCRSQERNSSCHTKCYNCNASNECRKLCGCWKLNGYKNIVYWCVLTSCHYEEGNLKTELFGMTKSLATKVRCYSLRRLQLTSSLSCVTVIGIGTFVGVQCYLPLTSKQQLASNHCLLYKVNFKRDELS</sequence>
<dbReference type="Proteomes" id="UP001291623">
    <property type="component" value="Unassembled WGS sequence"/>
</dbReference>
<accession>A0AAE1RYL3</accession>
<dbReference type="AlphaFoldDB" id="A0AAE1RYL3"/>
<name>A0AAE1RYL3_9SOLA</name>
<gene>
    <name evidence="1" type="ORF">RND71_021545</name>
</gene>
<dbReference type="EMBL" id="JAVYJV010000011">
    <property type="protein sequence ID" value="KAK4359316.1"/>
    <property type="molecule type" value="Genomic_DNA"/>
</dbReference>
<keyword evidence="2" id="KW-1185">Reference proteome</keyword>
<dbReference type="PANTHER" id="PTHR46238">
    <property type="entry name" value="REVERSE TRANSCRIPTASE DOMAIN-CONTAINING PROTEIN"/>
    <property type="match status" value="1"/>
</dbReference>
<organism evidence="1 2">
    <name type="scientific">Anisodus tanguticus</name>
    <dbReference type="NCBI Taxonomy" id="243964"/>
    <lineage>
        <taxon>Eukaryota</taxon>
        <taxon>Viridiplantae</taxon>
        <taxon>Streptophyta</taxon>
        <taxon>Embryophyta</taxon>
        <taxon>Tracheophyta</taxon>
        <taxon>Spermatophyta</taxon>
        <taxon>Magnoliopsida</taxon>
        <taxon>eudicotyledons</taxon>
        <taxon>Gunneridae</taxon>
        <taxon>Pentapetalae</taxon>
        <taxon>asterids</taxon>
        <taxon>lamiids</taxon>
        <taxon>Solanales</taxon>
        <taxon>Solanaceae</taxon>
        <taxon>Solanoideae</taxon>
        <taxon>Hyoscyameae</taxon>
        <taxon>Anisodus</taxon>
    </lineage>
</organism>